<evidence type="ECO:0000313" key="3">
    <source>
        <dbReference type="Proteomes" id="UP001138768"/>
    </source>
</evidence>
<dbReference type="Gene3D" id="3.40.50.150">
    <property type="entry name" value="Vaccinia Virus protein VP39"/>
    <property type="match status" value="1"/>
</dbReference>
<dbReference type="InterPro" id="IPR029063">
    <property type="entry name" value="SAM-dependent_MTases_sf"/>
</dbReference>
<gene>
    <name evidence="2" type="ORF">CKO42_24975</name>
</gene>
<dbReference type="SUPFAM" id="SSF53335">
    <property type="entry name" value="S-adenosyl-L-methionine-dependent methyltransferases"/>
    <property type="match status" value="1"/>
</dbReference>
<name>A0A9X0WDT8_9GAMM</name>
<evidence type="ECO:0000313" key="2">
    <source>
        <dbReference type="EMBL" id="MBK1621596.1"/>
    </source>
</evidence>
<dbReference type="GO" id="GO:0008757">
    <property type="term" value="F:S-adenosylmethionine-dependent methyltransferase activity"/>
    <property type="evidence" value="ECO:0007669"/>
    <property type="project" value="InterPro"/>
</dbReference>
<protein>
    <recommendedName>
        <fullName evidence="1">Methyltransferase type 11 domain-containing protein</fullName>
    </recommendedName>
</protein>
<comment type="caution">
    <text evidence="2">The sequence shown here is derived from an EMBL/GenBank/DDBJ whole genome shotgun (WGS) entry which is preliminary data.</text>
</comment>
<dbReference type="Proteomes" id="UP001138768">
    <property type="component" value="Unassembled WGS sequence"/>
</dbReference>
<reference evidence="2 3" key="1">
    <citation type="journal article" date="2020" name="Microorganisms">
        <title>Osmotic Adaptation and Compatible Solute Biosynthesis of Phototrophic Bacteria as Revealed from Genome Analyses.</title>
        <authorList>
            <person name="Imhoff J.F."/>
            <person name="Rahn T."/>
            <person name="Kunzel S."/>
            <person name="Keller A."/>
            <person name="Neulinger S.C."/>
        </authorList>
    </citation>
    <scope>NUCLEOTIDE SEQUENCE [LARGE SCALE GENOMIC DNA]</scope>
    <source>
        <strain evidence="2 3">DSM 25653</strain>
    </source>
</reference>
<dbReference type="AlphaFoldDB" id="A0A9X0WDT8"/>
<keyword evidence="3" id="KW-1185">Reference proteome</keyword>
<accession>A0A9X0WDT8</accession>
<dbReference type="InterPro" id="IPR013216">
    <property type="entry name" value="Methyltransf_11"/>
</dbReference>
<feature type="domain" description="Methyltransferase type 11" evidence="1">
    <location>
        <begin position="37"/>
        <end position="124"/>
    </location>
</feature>
<proteinExistence type="predicted"/>
<sequence length="240" mass="26095">MGSLARCSVVSRLSASVGRCAVSRPDSVAARGGDDVLDLGAGAGIVTEMNFCGHARRICGIDPDPRVVDNPFLDEGKVGLGESIPYPDASFDLVFADNVLEHLPNPEQVFAEVARVLRPGGVFLAKTPNKYHYVPLIARLTPHGFHRWVVRWRGREGEDVFPTRYLANSRADIRRLAAATGLQVVAVDLVEGRPEYLRFSALTYVFGYLYERLVNLVPGLAGLRVLLVAELRKPDAGSAA</sequence>
<organism evidence="2 3">
    <name type="scientific">Lamprobacter modestohalophilus</name>
    <dbReference type="NCBI Taxonomy" id="1064514"/>
    <lineage>
        <taxon>Bacteria</taxon>
        <taxon>Pseudomonadati</taxon>
        <taxon>Pseudomonadota</taxon>
        <taxon>Gammaproteobacteria</taxon>
        <taxon>Chromatiales</taxon>
        <taxon>Chromatiaceae</taxon>
        <taxon>Lamprobacter</taxon>
    </lineage>
</organism>
<evidence type="ECO:0000259" key="1">
    <source>
        <dbReference type="Pfam" id="PF08241"/>
    </source>
</evidence>
<dbReference type="InterPro" id="IPR050508">
    <property type="entry name" value="Methyltransf_Superfamily"/>
</dbReference>
<dbReference type="EMBL" id="NRRY01000088">
    <property type="protein sequence ID" value="MBK1621596.1"/>
    <property type="molecule type" value="Genomic_DNA"/>
</dbReference>
<dbReference type="Pfam" id="PF08241">
    <property type="entry name" value="Methyltransf_11"/>
    <property type="match status" value="1"/>
</dbReference>
<dbReference type="PANTHER" id="PTHR42912">
    <property type="entry name" value="METHYLTRANSFERASE"/>
    <property type="match status" value="1"/>
</dbReference>
<dbReference type="CDD" id="cd02440">
    <property type="entry name" value="AdoMet_MTases"/>
    <property type="match status" value="1"/>
</dbReference>